<feature type="domain" description="Lysine-specific metallo-endopeptidase" evidence="2">
    <location>
        <begin position="93"/>
        <end position="202"/>
    </location>
</feature>
<organism evidence="3 4">
    <name type="scientific">Blastopirellula marina</name>
    <dbReference type="NCBI Taxonomy" id="124"/>
    <lineage>
        <taxon>Bacteria</taxon>
        <taxon>Pseudomonadati</taxon>
        <taxon>Planctomycetota</taxon>
        <taxon>Planctomycetia</taxon>
        <taxon>Pirellulales</taxon>
        <taxon>Pirellulaceae</taxon>
        <taxon>Blastopirellula</taxon>
    </lineage>
</organism>
<sequence length="286" mass="31499">MRKKCCRSIRNTKEKAMGFELTGFSAEQEKALRELEAEILSVLDDAAARLQAGDVNSDRFFGQSDNLWITQVKTKLRRCAALFRAHDFFIEFEETSKMSPSGFAAADRPKSGWHDRTRNSIGSLSSGKKSFYLKLDFAYVMAPVYRTAANSDSKFQTLVHELTHQMLDTHDFAYGLAKCETLAMKNRKQAQQNADNWGYFVEAFRCVGPAHPGTPYGGPAVPPKKAAPKGPPTPPPKFRPLPPLPIKVSSKPAPPPKVSSKPVPPPKVSSKPAPPKVSSKPRGFGP</sequence>
<evidence type="ECO:0000256" key="1">
    <source>
        <dbReference type="SAM" id="MobiDB-lite"/>
    </source>
</evidence>
<dbReference type="SMART" id="SM01351">
    <property type="entry name" value="Aspzincin_M35"/>
    <property type="match status" value="1"/>
</dbReference>
<dbReference type="Gene3D" id="3.40.390.10">
    <property type="entry name" value="Collagenase (Catalytic Domain)"/>
    <property type="match status" value="1"/>
</dbReference>
<name>A0A2S8GB74_9BACT</name>
<gene>
    <name evidence="3" type="ORF">C5Y98_02895</name>
</gene>
<dbReference type="InterPro" id="IPR029463">
    <property type="entry name" value="Lys_MEP"/>
</dbReference>
<dbReference type="InterPro" id="IPR024079">
    <property type="entry name" value="MetalloPept_cat_dom_sf"/>
</dbReference>
<feature type="compositionally biased region" description="Low complexity" evidence="1">
    <location>
        <begin position="276"/>
        <end position="286"/>
    </location>
</feature>
<proteinExistence type="predicted"/>
<accession>A0A2S8GB74</accession>
<feature type="region of interest" description="Disordered" evidence="1">
    <location>
        <begin position="215"/>
        <end position="286"/>
    </location>
</feature>
<comment type="caution">
    <text evidence="3">The sequence shown here is derived from an EMBL/GenBank/DDBJ whole genome shotgun (WGS) entry which is preliminary data.</text>
</comment>
<reference evidence="3 4" key="1">
    <citation type="submission" date="2018-02" db="EMBL/GenBank/DDBJ databases">
        <title>Comparative genomes isolates from brazilian mangrove.</title>
        <authorList>
            <person name="Araujo J.E."/>
            <person name="Taketani R.G."/>
            <person name="Silva M.C.P."/>
            <person name="Loureco M.V."/>
            <person name="Andreote F.D."/>
        </authorList>
    </citation>
    <scope>NUCLEOTIDE SEQUENCE [LARGE SCALE GENOMIC DNA]</scope>
    <source>
        <strain evidence="3 4">NAP PRIS-MGV</strain>
    </source>
</reference>
<dbReference type="AlphaFoldDB" id="A0A2S8GB74"/>
<feature type="compositionally biased region" description="Pro residues" evidence="1">
    <location>
        <begin position="229"/>
        <end position="245"/>
    </location>
</feature>
<dbReference type="GO" id="GO:0004222">
    <property type="term" value="F:metalloendopeptidase activity"/>
    <property type="evidence" value="ECO:0007669"/>
    <property type="project" value="InterPro"/>
</dbReference>
<evidence type="ECO:0000313" key="4">
    <source>
        <dbReference type="Proteomes" id="UP000239388"/>
    </source>
</evidence>
<dbReference type="SUPFAM" id="SSF55486">
    <property type="entry name" value="Metalloproteases ('zincins'), catalytic domain"/>
    <property type="match status" value="1"/>
</dbReference>
<evidence type="ECO:0000259" key="2">
    <source>
        <dbReference type="SMART" id="SM01351"/>
    </source>
</evidence>
<feature type="compositionally biased region" description="Pro residues" evidence="1">
    <location>
        <begin position="252"/>
        <end position="275"/>
    </location>
</feature>
<dbReference type="Proteomes" id="UP000239388">
    <property type="component" value="Unassembled WGS sequence"/>
</dbReference>
<dbReference type="EMBL" id="PUIB01000005">
    <property type="protein sequence ID" value="PQO41687.1"/>
    <property type="molecule type" value="Genomic_DNA"/>
</dbReference>
<evidence type="ECO:0000313" key="3">
    <source>
        <dbReference type="EMBL" id="PQO41687.1"/>
    </source>
</evidence>
<protein>
    <recommendedName>
        <fullName evidence="2">Lysine-specific metallo-endopeptidase domain-containing protein</fullName>
    </recommendedName>
</protein>
<dbReference type="Pfam" id="PF14521">
    <property type="entry name" value="Aspzincin_M35"/>
    <property type="match status" value="1"/>
</dbReference>